<feature type="signal peptide" evidence="1">
    <location>
        <begin position="1"/>
        <end position="17"/>
    </location>
</feature>
<evidence type="ECO:0000256" key="1">
    <source>
        <dbReference type="SAM" id="SignalP"/>
    </source>
</evidence>
<gene>
    <name evidence="2" type="ORF">B0A54_07547</name>
</gene>
<dbReference type="Proteomes" id="UP000310066">
    <property type="component" value="Unassembled WGS sequence"/>
</dbReference>
<evidence type="ECO:0000313" key="2">
    <source>
        <dbReference type="EMBL" id="TKA42704.1"/>
    </source>
</evidence>
<keyword evidence="1" id="KW-0732">Signal</keyword>
<accession>A0A4U0V2D0</accession>
<dbReference type="OrthoDB" id="3935682at2759"/>
<reference evidence="2 3" key="1">
    <citation type="submission" date="2017-03" db="EMBL/GenBank/DDBJ databases">
        <title>Genomes of endolithic fungi from Antarctica.</title>
        <authorList>
            <person name="Coleine C."/>
            <person name="Masonjones S."/>
            <person name="Stajich J.E."/>
        </authorList>
    </citation>
    <scope>NUCLEOTIDE SEQUENCE [LARGE SCALE GENOMIC DNA]</scope>
    <source>
        <strain evidence="2 3">CCFEE 5311</strain>
    </source>
</reference>
<protein>
    <submittedName>
        <fullName evidence="2">Uncharacterized protein</fullName>
    </submittedName>
</protein>
<dbReference type="AlphaFoldDB" id="A0A4U0V2D0"/>
<name>A0A4U0V2D0_9PEZI</name>
<dbReference type="EMBL" id="NAJP01000022">
    <property type="protein sequence ID" value="TKA42704.1"/>
    <property type="molecule type" value="Genomic_DNA"/>
</dbReference>
<dbReference type="STRING" id="329885.A0A4U0V2D0"/>
<sequence length="197" mass="20239">MHPCFSILALCAANALAQQPTTSPALRPDSNTATATLLAGRITAGLAGSIASANPCATTYAFACTDTAVCDSHTWTYSLTKGLSTYQLQYSSSALGTKGTAYEECSMHGSYYAFCTETQELSCDGTRTAVVTTVTAWGTQLSYGLFPITAGAEKLAQATGVCIVSKDALGAAGRETVEVFKVIVLPLAAAVAVGLVV</sequence>
<feature type="chain" id="PRO_5020384445" evidence="1">
    <location>
        <begin position="18"/>
        <end position="197"/>
    </location>
</feature>
<comment type="caution">
    <text evidence="2">The sequence shown here is derived from an EMBL/GenBank/DDBJ whole genome shotgun (WGS) entry which is preliminary data.</text>
</comment>
<organism evidence="2 3">
    <name type="scientific">Friedmanniomyces endolithicus</name>
    <dbReference type="NCBI Taxonomy" id="329885"/>
    <lineage>
        <taxon>Eukaryota</taxon>
        <taxon>Fungi</taxon>
        <taxon>Dikarya</taxon>
        <taxon>Ascomycota</taxon>
        <taxon>Pezizomycotina</taxon>
        <taxon>Dothideomycetes</taxon>
        <taxon>Dothideomycetidae</taxon>
        <taxon>Mycosphaerellales</taxon>
        <taxon>Teratosphaeriaceae</taxon>
        <taxon>Friedmanniomyces</taxon>
    </lineage>
</organism>
<proteinExistence type="predicted"/>
<evidence type="ECO:0000313" key="3">
    <source>
        <dbReference type="Proteomes" id="UP000310066"/>
    </source>
</evidence>